<keyword evidence="8" id="KW-1185">Reference proteome</keyword>
<evidence type="ECO:0000256" key="1">
    <source>
        <dbReference type="ARBA" id="ARBA00009741"/>
    </source>
</evidence>
<dbReference type="Gene3D" id="3.40.50.150">
    <property type="entry name" value="Vaccinia Virus protein VP39"/>
    <property type="match status" value="1"/>
</dbReference>
<keyword evidence="4 6" id="KW-0808">Transferase</keyword>
<dbReference type="GO" id="GO:0032259">
    <property type="term" value="P:methylation"/>
    <property type="evidence" value="ECO:0007669"/>
    <property type="project" value="UniProtKB-KW"/>
</dbReference>
<proteinExistence type="inferred from homology"/>
<dbReference type="InterPro" id="IPR050078">
    <property type="entry name" value="Ribosomal_L11_MeTrfase_PrmA"/>
</dbReference>
<dbReference type="EC" id="2.1.1.-" evidence="6"/>
<keyword evidence="3 6" id="KW-0489">Methyltransferase</keyword>
<protein>
    <recommendedName>
        <fullName evidence="6">Ribosomal protein L11 methyltransferase</fullName>
        <shortName evidence="6">L11 Mtase</shortName>
        <ecNumber evidence="6">2.1.1.-</ecNumber>
    </recommendedName>
</protein>
<feature type="binding site" evidence="6">
    <location>
        <position position="161"/>
    </location>
    <ligand>
        <name>S-adenosyl-L-methionine</name>
        <dbReference type="ChEBI" id="CHEBI:59789"/>
    </ligand>
</feature>
<evidence type="ECO:0000256" key="6">
    <source>
        <dbReference type="HAMAP-Rule" id="MF_00735"/>
    </source>
</evidence>
<evidence type="ECO:0000256" key="5">
    <source>
        <dbReference type="ARBA" id="ARBA00022691"/>
    </source>
</evidence>
<gene>
    <name evidence="6 7" type="primary">prmA</name>
    <name evidence="7" type="ORF">GCM10010885_18040</name>
</gene>
<dbReference type="Proteomes" id="UP000637695">
    <property type="component" value="Unassembled WGS sequence"/>
</dbReference>
<keyword evidence="7" id="KW-0689">Ribosomal protein</keyword>
<dbReference type="RefSeq" id="WP_229776727.1">
    <property type="nucleotide sequence ID" value="NZ_BMOY01000028.1"/>
</dbReference>
<sequence length="314" mass="33578">MRWWEVKLKVPHEAAEAWGALLQEWPEVQGVAMEGVYPAGALELNTGEWFPDRLLHPEAVEVAVYLPEGVAAAEVRRRLADAAERIRAAGLPAGEAAAAQLSLVDESSWENAWKEHYRAMAVGRRLAVVPRWEASSRPYPDRMPIFMEPGMAFGTGTHATTKLCLEALEEAVQPGDEVADVGCGTGILSIAAAKLGARRVVAIDIDPVAVKVAKDNVADNGVATVVAVVQGDLLAALPADASFDGLVANILRDAVIGLAPAASARLRPNGWFIASGFVTSQEAAVRDALERAGLVVTHAAFRDDWVALTARKRW</sequence>
<accession>A0A917NLD5</accession>
<dbReference type="AlphaFoldDB" id="A0A917NLD5"/>
<dbReference type="CDD" id="cd02440">
    <property type="entry name" value="AdoMet_MTases"/>
    <property type="match status" value="1"/>
</dbReference>
<comment type="function">
    <text evidence="6">Methylates ribosomal protein L11.</text>
</comment>
<evidence type="ECO:0000256" key="4">
    <source>
        <dbReference type="ARBA" id="ARBA00022679"/>
    </source>
</evidence>
<dbReference type="PANTHER" id="PTHR43648">
    <property type="entry name" value="ELECTRON TRANSFER FLAVOPROTEIN BETA SUBUNIT LYSINE METHYLTRANSFERASE"/>
    <property type="match status" value="1"/>
</dbReference>
<comment type="subcellular location">
    <subcellularLocation>
        <location evidence="6">Cytoplasm</location>
    </subcellularLocation>
</comment>
<keyword evidence="7" id="KW-0687">Ribonucleoprotein</keyword>
<feature type="binding site" evidence="6">
    <location>
        <position position="182"/>
    </location>
    <ligand>
        <name>S-adenosyl-L-methionine</name>
        <dbReference type="ChEBI" id="CHEBI:59789"/>
    </ligand>
</feature>
<reference evidence="7" key="2">
    <citation type="submission" date="2020-09" db="EMBL/GenBank/DDBJ databases">
        <authorList>
            <person name="Sun Q."/>
            <person name="Ohkuma M."/>
        </authorList>
    </citation>
    <scope>NUCLEOTIDE SEQUENCE</scope>
    <source>
        <strain evidence="7">JCM 18487</strain>
    </source>
</reference>
<comment type="catalytic activity">
    <reaction evidence="6">
        <text>L-lysyl-[protein] + 3 S-adenosyl-L-methionine = N(6),N(6),N(6)-trimethyl-L-lysyl-[protein] + 3 S-adenosyl-L-homocysteine + 3 H(+)</text>
        <dbReference type="Rhea" id="RHEA:54192"/>
        <dbReference type="Rhea" id="RHEA-COMP:9752"/>
        <dbReference type="Rhea" id="RHEA-COMP:13826"/>
        <dbReference type="ChEBI" id="CHEBI:15378"/>
        <dbReference type="ChEBI" id="CHEBI:29969"/>
        <dbReference type="ChEBI" id="CHEBI:57856"/>
        <dbReference type="ChEBI" id="CHEBI:59789"/>
        <dbReference type="ChEBI" id="CHEBI:61961"/>
    </reaction>
</comment>
<feature type="binding site" evidence="6">
    <location>
        <position position="204"/>
    </location>
    <ligand>
        <name>S-adenosyl-L-methionine</name>
        <dbReference type="ChEBI" id="CHEBI:59789"/>
    </ligand>
</feature>
<dbReference type="EMBL" id="BMOY01000028">
    <property type="protein sequence ID" value="GGJ09340.1"/>
    <property type="molecule type" value="Genomic_DNA"/>
</dbReference>
<name>A0A917NLD5_9BACL</name>
<dbReference type="NCBIfam" id="TIGR00406">
    <property type="entry name" value="prmA"/>
    <property type="match status" value="1"/>
</dbReference>
<evidence type="ECO:0000256" key="2">
    <source>
        <dbReference type="ARBA" id="ARBA00022490"/>
    </source>
</evidence>
<comment type="similarity">
    <text evidence="1 6">Belongs to the methyltransferase superfamily. PrmA family.</text>
</comment>
<reference evidence="7" key="1">
    <citation type="journal article" date="2014" name="Int. J. Syst. Evol. Microbiol.">
        <title>Complete genome sequence of Corynebacterium casei LMG S-19264T (=DSM 44701T), isolated from a smear-ripened cheese.</title>
        <authorList>
            <consortium name="US DOE Joint Genome Institute (JGI-PGF)"/>
            <person name="Walter F."/>
            <person name="Albersmeier A."/>
            <person name="Kalinowski J."/>
            <person name="Ruckert C."/>
        </authorList>
    </citation>
    <scope>NUCLEOTIDE SEQUENCE</scope>
    <source>
        <strain evidence="7">JCM 18487</strain>
    </source>
</reference>
<feature type="binding site" evidence="6">
    <location>
        <position position="249"/>
    </location>
    <ligand>
        <name>S-adenosyl-L-methionine</name>
        <dbReference type="ChEBI" id="CHEBI:59789"/>
    </ligand>
</feature>
<evidence type="ECO:0000256" key="3">
    <source>
        <dbReference type="ARBA" id="ARBA00022603"/>
    </source>
</evidence>
<dbReference type="GO" id="GO:0008276">
    <property type="term" value="F:protein methyltransferase activity"/>
    <property type="evidence" value="ECO:0007669"/>
    <property type="project" value="UniProtKB-UniRule"/>
</dbReference>
<dbReference type="InterPro" id="IPR004498">
    <property type="entry name" value="Ribosomal_PrmA_MeTrfase"/>
</dbReference>
<evidence type="ECO:0000313" key="7">
    <source>
        <dbReference type="EMBL" id="GGJ09340.1"/>
    </source>
</evidence>
<dbReference type="HAMAP" id="MF_00735">
    <property type="entry name" value="Methyltr_PrmA"/>
    <property type="match status" value="1"/>
</dbReference>
<keyword evidence="5 6" id="KW-0949">S-adenosyl-L-methionine</keyword>
<dbReference type="GO" id="GO:0005737">
    <property type="term" value="C:cytoplasm"/>
    <property type="evidence" value="ECO:0007669"/>
    <property type="project" value="UniProtKB-SubCell"/>
</dbReference>
<dbReference type="SUPFAM" id="SSF53335">
    <property type="entry name" value="S-adenosyl-L-methionine-dependent methyltransferases"/>
    <property type="match status" value="1"/>
</dbReference>
<dbReference type="PIRSF" id="PIRSF000401">
    <property type="entry name" value="RPL11_MTase"/>
    <property type="match status" value="1"/>
</dbReference>
<dbReference type="GO" id="GO:0005840">
    <property type="term" value="C:ribosome"/>
    <property type="evidence" value="ECO:0007669"/>
    <property type="project" value="UniProtKB-KW"/>
</dbReference>
<dbReference type="Pfam" id="PF06325">
    <property type="entry name" value="PrmA"/>
    <property type="match status" value="1"/>
</dbReference>
<evidence type="ECO:0000313" key="8">
    <source>
        <dbReference type="Proteomes" id="UP000637695"/>
    </source>
</evidence>
<dbReference type="PANTHER" id="PTHR43648:SF1">
    <property type="entry name" value="ELECTRON TRANSFER FLAVOPROTEIN BETA SUBUNIT LYSINE METHYLTRANSFERASE"/>
    <property type="match status" value="1"/>
</dbReference>
<organism evidence="7 8">
    <name type="scientific">Alicyclobacillus cellulosilyticus</name>
    <dbReference type="NCBI Taxonomy" id="1003997"/>
    <lineage>
        <taxon>Bacteria</taxon>
        <taxon>Bacillati</taxon>
        <taxon>Bacillota</taxon>
        <taxon>Bacilli</taxon>
        <taxon>Bacillales</taxon>
        <taxon>Alicyclobacillaceae</taxon>
        <taxon>Alicyclobacillus</taxon>
    </lineage>
</organism>
<comment type="caution">
    <text evidence="7">The sequence shown here is derived from an EMBL/GenBank/DDBJ whole genome shotgun (WGS) entry which is preliminary data.</text>
</comment>
<keyword evidence="2 6" id="KW-0963">Cytoplasm</keyword>
<dbReference type="InterPro" id="IPR029063">
    <property type="entry name" value="SAM-dependent_MTases_sf"/>
</dbReference>